<keyword evidence="1" id="KW-0472">Membrane</keyword>
<name>A0A9P4LBE1_9PLEO</name>
<evidence type="ECO:0000256" key="1">
    <source>
        <dbReference type="SAM" id="Phobius"/>
    </source>
</evidence>
<dbReference type="AlphaFoldDB" id="A0A9P4LBE1"/>
<dbReference type="GeneID" id="63850258"/>
<sequence length="55" mass="6084">MSTMDLSGDAKKSNQLISPFLIGSSTFDTSPSFLHLKTFYLGICLLLFAQLFSYS</sequence>
<reference evidence="2" key="1">
    <citation type="submission" date="2020-01" db="EMBL/GenBank/DDBJ databases">
        <authorList>
            <consortium name="DOE Joint Genome Institute"/>
            <person name="Haridas S."/>
            <person name="Albert R."/>
            <person name="Binder M."/>
            <person name="Bloem J."/>
            <person name="Labutti K."/>
            <person name="Salamov A."/>
            <person name="Andreopoulos B."/>
            <person name="Baker S.E."/>
            <person name="Barry K."/>
            <person name="Bills G."/>
            <person name="Bluhm B.H."/>
            <person name="Cannon C."/>
            <person name="Castanera R."/>
            <person name="Culley D.E."/>
            <person name="Daum C."/>
            <person name="Ezra D."/>
            <person name="Gonzalez J.B."/>
            <person name="Henrissat B."/>
            <person name="Kuo A."/>
            <person name="Liang C."/>
            <person name="Lipzen A."/>
            <person name="Lutzoni F."/>
            <person name="Magnuson J."/>
            <person name="Mondo S."/>
            <person name="Nolan M."/>
            <person name="Ohm R."/>
            <person name="Pangilinan J."/>
            <person name="Park H.-J."/>
            <person name="Ramirez L."/>
            <person name="Alfaro M."/>
            <person name="Sun H."/>
            <person name="Tritt A."/>
            <person name="Yoshinaga Y."/>
            <person name="Zwiers L.-H."/>
            <person name="Turgeon B.G."/>
            <person name="Goodwin S.B."/>
            <person name="Spatafora J.W."/>
            <person name="Crous P.W."/>
            <person name="Grigoriev I.V."/>
        </authorList>
    </citation>
    <scope>NUCLEOTIDE SEQUENCE</scope>
    <source>
        <strain evidence="2">CBS 394.84</strain>
    </source>
</reference>
<dbReference type="EMBL" id="ML976615">
    <property type="protein sequence ID" value="KAF1848438.1"/>
    <property type="molecule type" value="Genomic_DNA"/>
</dbReference>
<gene>
    <name evidence="2" type="ORF">K460DRAFT_364430</name>
</gene>
<comment type="caution">
    <text evidence="2">The sequence shown here is derived from an EMBL/GenBank/DDBJ whole genome shotgun (WGS) entry which is preliminary data.</text>
</comment>
<keyword evidence="3" id="KW-1185">Reference proteome</keyword>
<evidence type="ECO:0000313" key="3">
    <source>
        <dbReference type="Proteomes" id="UP000800039"/>
    </source>
</evidence>
<keyword evidence="1" id="KW-0812">Transmembrane</keyword>
<organism evidence="2 3">
    <name type="scientific">Cucurbitaria berberidis CBS 394.84</name>
    <dbReference type="NCBI Taxonomy" id="1168544"/>
    <lineage>
        <taxon>Eukaryota</taxon>
        <taxon>Fungi</taxon>
        <taxon>Dikarya</taxon>
        <taxon>Ascomycota</taxon>
        <taxon>Pezizomycotina</taxon>
        <taxon>Dothideomycetes</taxon>
        <taxon>Pleosporomycetidae</taxon>
        <taxon>Pleosporales</taxon>
        <taxon>Pleosporineae</taxon>
        <taxon>Cucurbitariaceae</taxon>
        <taxon>Cucurbitaria</taxon>
    </lineage>
</organism>
<protein>
    <submittedName>
        <fullName evidence="2">Uncharacterized protein</fullName>
    </submittedName>
</protein>
<keyword evidence="1" id="KW-1133">Transmembrane helix</keyword>
<dbReference type="RefSeq" id="XP_040791001.1">
    <property type="nucleotide sequence ID" value="XM_040933007.1"/>
</dbReference>
<dbReference type="Proteomes" id="UP000800039">
    <property type="component" value="Unassembled WGS sequence"/>
</dbReference>
<evidence type="ECO:0000313" key="2">
    <source>
        <dbReference type="EMBL" id="KAF1848438.1"/>
    </source>
</evidence>
<feature type="transmembrane region" description="Helical" evidence="1">
    <location>
        <begin position="34"/>
        <end position="54"/>
    </location>
</feature>
<accession>A0A9P4LBE1</accession>
<proteinExistence type="predicted"/>